<accession>S3K1Y4</accession>
<dbReference type="OrthoDB" id="368905at2"/>
<protein>
    <recommendedName>
        <fullName evidence="2">Organic solvent tolerance-like N-terminal domain-containing protein</fullName>
    </recommendedName>
</protein>
<keyword evidence="4" id="KW-1185">Reference proteome</keyword>
<evidence type="ECO:0000313" key="3">
    <source>
        <dbReference type="EMBL" id="EPF31525.1"/>
    </source>
</evidence>
<dbReference type="HOGENOM" id="CLU_080451_1_0_12"/>
<dbReference type="STRING" id="1125699.HMPREF9194_01872"/>
<evidence type="ECO:0000259" key="2">
    <source>
        <dbReference type="Pfam" id="PF03968"/>
    </source>
</evidence>
<proteinExistence type="predicted"/>
<dbReference type="AlphaFoldDB" id="S3K1Y4"/>
<dbReference type="Pfam" id="PF03968">
    <property type="entry name" value="LptD_N"/>
    <property type="match status" value="1"/>
</dbReference>
<feature type="signal peptide" evidence="1">
    <location>
        <begin position="1"/>
        <end position="22"/>
    </location>
</feature>
<dbReference type="Proteomes" id="UP000014541">
    <property type="component" value="Unassembled WGS sequence"/>
</dbReference>
<feature type="domain" description="Organic solvent tolerance-like N-terminal" evidence="2">
    <location>
        <begin position="142"/>
        <end position="205"/>
    </location>
</feature>
<gene>
    <name evidence="3" type="ORF">HMPREF9194_01872</name>
</gene>
<sequence length="232" mass="24977">MKASALAALLFFAFALPGTAQSATQSAVSSTPVPEKDTIVFSASSMTGSTSETNEYTRLQGGARIQTNTLDIKADSIQLSGSNYRSIIAEKNVEGADTEGGFTFTCNSLRYDRETKITVLEGAVAMHDTKNDVHVKAEYVEYNQATETALIQINVEITQEKSVCTSAFAVYRKKIQMLELSGSPRVTEGDNVFRAQEIVFNLDTKEITLDGKVSGTVIDKKENGGTSSESGT</sequence>
<dbReference type="InterPro" id="IPR005653">
    <property type="entry name" value="OstA-like_N"/>
</dbReference>
<evidence type="ECO:0000256" key="1">
    <source>
        <dbReference type="SAM" id="SignalP"/>
    </source>
</evidence>
<dbReference type="PATRIC" id="fig|1125699.3.peg.1892"/>
<evidence type="ECO:0000313" key="4">
    <source>
        <dbReference type="Proteomes" id="UP000014541"/>
    </source>
</evidence>
<feature type="chain" id="PRO_5004522722" description="Organic solvent tolerance-like N-terminal domain-containing protein" evidence="1">
    <location>
        <begin position="23"/>
        <end position="232"/>
    </location>
</feature>
<keyword evidence="1" id="KW-0732">Signal</keyword>
<dbReference type="EMBL" id="ATFF01000006">
    <property type="protein sequence ID" value="EPF31525.1"/>
    <property type="molecule type" value="Genomic_DNA"/>
</dbReference>
<dbReference type="RefSeq" id="WP_016526134.1">
    <property type="nucleotide sequence ID" value="NZ_KE332518.1"/>
</dbReference>
<comment type="caution">
    <text evidence="3">The sequence shown here is derived from an EMBL/GenBank/DDBJ whole genome shotgun (WGS) entry which is preliminary data.</text>
</comment>
<dbReference type="Gene3D" id="2.60.450.10">
    <property type="entry name" value="Lipopolysaccharide (LPS) transport protein A like domain"/>
    <property type="match status" value="2"/>
</dbReference>
<name>S3K1Y4_TREMA</name>
<organism evidence="3 4">
    <name type="scientific">Treponema maltophilum ATCC 51939</name>
    <dbReference type="NCBI Taxonomy" id="1125699"/>
    <lineage>
        <taxon>Bacteria</taxon>
        <taxon>Pseudomonadati</taxon>
        <taxon>Spirochaetota</taxon>
        <taxon>Spirochaetia</taxon>
        <taxon>Spirochaetales</taxon>
        <taxon>Treponemataceae</taxon>
        <taxon>Treponema</taxon>
    </lineage>
</organism>
<reference evidence="3 4" key="1">
    <citation type="submission" date="2013-04" db="EMBL/GenBank/DDBJ databases">
        <title>The Genome Sequence of Treponema maltophilum ATCC 51939.</title>
        <authorList>
            <consortium name="The Broad Institute Genomics Platform"/>
            <person name="Earl A."/>
            <person name="Ward D."/>
            <person name="Feldgarden M."/>
            <person name="Gevers D."/>
            <person name="Leonetti C."/>
            <person name="Blanton J.M."/>
            <person name="Dewhirst F.E."/>
            <person name="Izard J."/>
            <person name="Walker B."/>
            <person name="Young S."/>
            <person name="Zeng Q."/>
            <person name="Gargeya S."/>
            <person name="Fitzgerald M."/>
            <person name="Haas B."/>
            <person name="Abouelleil A."/>
            <person name="Allen A.W."/>
            <person name="Alvarado L."/>
            <person name="Arachchi H.M."/>
            <person name="Berlin A.M."/>
            <person name="Chapman S.B."/>
            <person name="Gainer-Dewar J."/>
            <person name="Goldberg J."/>
            <person name="Griggs A."/>
            <person name="Gujja S."/>
            <person name="Hansen M."/>
            <person name="Howarth C."/>
            <person name="Imamovic A."/>
            <person name="Ireland A."/>
            <person name="Larimer J."/>
            <person name="McCowan C."/>
            <person name="Murphy C."/>
            <person name="Pearson M."/>
            <person name="Poon T.W."/>
            <person name="Priest M."/>
            <person name="Roberts A."/>
            <person name="Saif S."/>
            <person name="Shea T."/>
            <person name="Sisk P."/>
            <person name="Sykes S."/>
            <person name="Wortman J."/>
            <person name="Nusbaum C."/>
            <person name="Birren B."/>
        </authorList>
    </citation>
    <scope>NUCLEOTIDE SEQUENCE [LARGE SCALE GENOMIC DNA]</scope>
    <source>
        <strain evidence="3 4">ATCC 51939</strain>
    </source>
</reference>
<dbReference type="eggNOG" id="COG1934">
    <property type="taxonomic scope" value="Bacteria"/>
</dbReference>